<accession>A0A6A8G8T3</accession>
<dbReference type="EMBL" id="WKJQ01000001">
    <property type="protein sequence ID" value="MRW97297.1"/>
    <property type="molecule type" value="Genomic_DNA"/>
</dbReference>
<dbReference type="InterPro" id="IPR007152">
    <property type="entry name" value="DUF354"/>
</dbReference>
<dbReference type="AlphaFoldDB" id="A0A6A8G8T3"/>
<dbReference type="PANTHER" id="PTHR39662:SF1">
    <property type="entry name" value="DUF354 DOMAIN-CONTAINING PROTEIN"/>
    <property type="match status" value="1"/>
</dbReference>
<comment type="caution">
    <text evidence="1">The sequence shown here is derived from an EMBL/GenBank/DDBJ whole genome shotgun (WGS) entry which is preliminary data.</text>
</comment>
<dbReference type="RefSeq" id="WP_151112469.1">
    <property type="nucleotide sequence ID" value="NZ_WKJQ01000001.1"/>
</dbReference>
<dbReference type="Proteomes" id="UP000443423">
    <property type="component" value="Unassembled WGS sequence"/>
</dbReference>
<gene>
    <name evidence="1" type="ORF">GJR99_12035</name>
</gene>
<evidence type="ECO:0000313" key="1">
    <source>
        <dbReference type="EMBL" id="MRW97297.1"/>
    </source>
</evidence>
<proteinExistence type="predicted"/>
<dbReference type="PIRSF" id="PIRSF005357">
    <property type="entry name" value="UCP005357"/>
    <property type="match status" value="1"/>
</dbReference>
<dbReference type="Gene3D" id="3.40.50.2000">
    <property type="entry name" value="Glycogen Phosphorylase B"/>
    <property type="match status" value="1"/>
</dbReference>
<sequence length="347" mass="39603">MDVLFGIGHPAHVHFYKNAISKLKNKGYDVHAITKRKPLAIELLERYSIDYTIAGRNKIQNKSLLKTGLAFISFEIDVLNEVRKHNPSIVTGVGSIALSHASSAFNCKSLIFTDTENAKLANTIAFPFSDYIYTPECFEENIGRKQFCYPGYHELAYLHPNWFEPDPTVLDEAGVDPDERFVILRLVSWDAIHDIGDGGFEDVQDVISKIEDTDTRVLITSEESLPDELEPYQISIEPHRIHHLMNFASLFIGESATMATESAVLGTPSIFVSTSQRGYTNELEDKYRLVFNFSEKRRQRNAINKAISILENYDRRIWEERRDEMLGEKIDTTGFLLSQIMSLEELE</sequence>
<dbReference type="Pfam" id="PF04007">
    <property type="entry name" value="DUF354"/>
    <property type="match status" value="1"/>
</dbReference>
<reference evidence="1 2" key="1">
    <citation type="submission" date="2019-11" db="EMBL/GenBank/DDBJ databases">
        <title>Whole genome sequence of Haloferax sp. MBLA0078.</title>
        <authorList>
            <person name="Seo M.-J."/>
            <person name="Cho E.-S."/>
        </authorList>
    </citation>
    <scope>NUCLEOTIDE SEQUENCE [LARGE SCALE GENOMIC DNA]</scope>
    <source>
        <strain evidence="1 2">MBLA0078</strain>
    </source>
</reference>
<name>A0A6A8G8T3_9EURY</name>
<keyword evidence="2" id="KW-1185">Reference proteome</keyword>
<dbReference type="PANTHER" id="PTHR39662">
    <property type="entry name" value="DUF354 DOMAIN-CONTAINING PROTEIN-RELATED"/>
    <property type="match status" value="1"/>
</dbReference>
<protein>
    <submittedName>
        <fullName evidence="1">DUF354 domain-containing protein</fullName>
    </submittedName>
</protein>
<organism evidence="1 2">
    <name type="scientific">Haloferax marinum</name>
    <dbReference type="NCBI Taxonomy" id="2666143"/>
    <lineage>
        <taxon>Archaea</taxon>
        <taxon>Methanobacteriati</taxon>
        <taxon>Methanobacteriota</taxon>
        <taxon>Stenosarchaea group</taxon>
        <taxon>Halobacteria</taxon>
        <taxon>Halobacteriales</taxon>
        <taxon>Haloferacaceae</taxon>
        <taxon>Haloferax</taxon>
    </lineage>
</organism>
<dbReference type="SUPFAM" id="SSF53756">
    <property type="entry name" value="UDP-Glycosyltransferase/glycogen phosphorylase"/>
    <property type="match status" value="1"/>
</dbReference>
<dbReference type="OrthoDB" id="185087at2157"/>
<evidence type="ECO:0000313" key="2">
    <source>
        <dbReference type="Proteomes" id="UP000443423"/>
    </source>
</evidence>